<keyword evidence="1" id="KW-0732">Signal</keyword>
<feature type="signal peptide" evidence="1">
    <location>
        <begin position="1"/>
        <end position="20"/>
    </location>
</feature>
<reference evidence="3 4" key="1">
    <citation type="submission" date="2019-03" db="EMBL/GenBank/DDBJ databases">
        <title>Genomic Encyclopedia of Type Strains, Phase IV (KMG-IV): sequencing the most valuable type-strain genomes for metagenomic binning, comparative biology and taxonomic classification.</title>
        <authorList>
            <person name="Goeker M."/>
        </authorList>
    </citation>
    <scope>NUCLEOTIDE SEQUENCE [LARGE SCALE GENOMIC DNA]</scope>
    <source>
        <strain evidence="3 4">DSM 21667</strain>
    </source>
</reference>
<keyword evidence="4" id="KW-1185">Reference proteome</keyword>
<evidence type="ECO:0000259" key="2">
    <source>
        <dbReference type="Pfam" id="PF00144"/>
    </source>
</evidence>
<dbReference type="PANTHER" id="PTHR46825">
    <property type="entry name" value="D-ALANYL-D-ALANINE-CARBOXYPEPTIDASE/ENDOPEPTIDASE AMPH"/>
    <property type="match status" value="1"/>
</dbReference>
<dbReference type="InterPro" id="IPR001466">
    <property type="entry name" value="Beta-lactam-related"/>
</dbReference>
<dbReference type="Pfam" id="PF00144">
    <property type="entry name" value="Beta-lactamase"/>
    <property type="match status" value="1"/>
</dbReference>
<accession>A0A4R6YUZ1</accession>
<dbReference type="SUPFAM" id="SSF56601">
    <property type="entry name" value="beta-lactamase/transpeptidase-like"/>
    <property type="match status" value="1"/>
</dbReference>
<dbReference type="PANTHER" id="PTHR46825:SF9">
    <property type="entry name" value="BETA-LACTAMASE-RELATED DOMAIN-CONTAINING PROTEIN"/>
    <property type="match status" value="1"/>
</dbReference>
<comment type="caution">
    <text evidence="3">The sequence shown here is derived from an EMBL/GenBank/DDBJ whole genome shotgun (WGS) entry which is preliminary data.</text>
</comment>
<dbReference type="AlphaFoldDB" id="A0A4R6YUZ1"/>
<gene>
    <name evidence="3" type="ORF">DFR29_10838</name>
</gene>
<name>A0A4R6YUZ1_9GAMM</name>
<feature type="domain" description="Beta-lactamase-related" evidence="2">
    <location>
        <begin position="30"/>
        <end position="349"/>
    </location>
</feature>
<evidence type="ECO:0000313" key="4">
    <source>
        <dbReference type="Proteomes" id="UP000295293"/>
    </source>
</evidence>
<dbReference type="Proteomes" id="UP000295293">
    <property type="component" value="Unassembled WGS sequence"/>
</dbReference>
<evidence type="ECO:0000256" key="1">
    <source>
        <dbReference type="SAM" id="SignalP"/>
    </source>
</evidence>
<dbReference type="EMBL" id="SNZH01000008">
    <property type="protein sequence ID" value="TDR42455.1"/>
    <property type="molecule type" value="Genomic_DNA"/>
</dbReference>
<dbReference type="InterPro" id="IPR050491">
    <property type="entry name" value="AmpC-like"/>
</dbReference>
<dbReference type="RefSeq" id="WP_133819278.1">
    <property type="nucleotide sequence ID" value="NZ_SNZH01000008.1"/>
</dbReference>
<sequence length="495" mass="53239">MFSRCLIVLALLSGSMCVFAQAAPDFGAVEQHAQQAIAAGKVPSLAFALAVDGKIVYEAAFGFADQAAQVAATPHTAYALASASKPVTATALMLLAEKRKVDLSAPVQKYLAPLKFRDGAGRGAAVNLEQLLSHTSGLGTYAQIHYGDAIAAAPDMVAVFRRYGVLVQKPGTVSEYSNLGYGLIGEVIQRRSGETFEAFLAQQLFAPLQMADSFVDTPGTRAVAVNYGVDNEVLPPLHNDTLGAGNIHSSAHDLARFGLFHLDPAVVAPGLLKPATVARMQRQAQPRAFHHYYGKSYYGLGWYVRPDDNGYRVLWHEGGMPGASSILKLLPDQRIAVAVLANRSEANAITQAIANELLQVVQPDYRPLPLDAVANYQPYAAQAEFLGRWSGHVLVEGYELPCTLEFKADGKVQVSYGKAGAQTQAETGGLVYRDSFIGAIPGRLPVAEQAQAASPLLLLKLIRDGKRINGGMVAYASPQRLEYLLPFYLRVEREK</sequence>
<organism evidence="3 4">
    <name type="scientific">Tahibacter aquaticus</name>
    <dbReference type="NCBI Taxonomy" id="520092"/>
    <lineage>
        <taxon>Bacteria</taxon>
        <taxon>Pseudomonadati</taxon>
        <taxon>Pseudomonadota</taxon>
        <taxon>Gammaproteobacteria</taxon>
        <taxon>Lysobacterales</taxon>
        <taxon>Rhodanobacteraceae</taxon>
        <taxon>Tahibacter</taxon>
    </lineage>
</organism>
<protein>
    <submittedName>
        <fullName evidence="3">CubicO group peptidase (Beta-lactamase class C family)</fullName>
    </submittedName>
</protein>
<feature type="chain" id="PRO_5020436912" evidence="1">
    <location>
        <begin position="21"/>
        <end position="495"/>
    </location>
</feature>
<evidence type="ECO:0000313" key="3">
    <source>
        <dbReference type="EMBL" id="TDR42455.1"/>
    </source>
</evidence>
<dbReference type="InterPro" id="IPR012338">
    <property type="entry name" value="Beta-lactam/transpept-like"/>
</dbReference>
<proteinExistence type="predicted"/>
<dbReference type="OrthoDB" id="119951at2"/>
<dbReference type="Gene3D" id="3.40.710.10">
    <property type="entry name" value="DD-peptidase/beta-lactamase superfamily"/>
    <property type="match status" value="1"/>
</dbReference>